<sequence>MRDNLSVNLPEAIEGFEVFIPQYPKGTVGFTGNNYWSLQDQLDKILNAFDGNKPKLAVDMRGVEDMSEEIARVLNQAKARVEKTDGKMALVGATESVRGYFEENFYNFDYYDWEKRGNRKEVG</sequence>
<dbReference type="AlphaFoldDB" id="A0A2H0DZJ0"/>
<protein>
    <recommendedName>
        <fullName evidence="1">STAS domain-containing protein</fullName>
    </recommendedName>
</protein>
<dbReference type="Proteomes" id="UP000229981">
    <property type="component" value="Unassembled WGS sequence"/>
</dbReference>
<proteinExistence type="predicted"/>
<evidence type="ECO:0000313" key="3">
    <source>
        <dbReference type="Proteomes" id="UP000229981"/>
    </source>
</evidence>
<evidence type="ECO:0000313" key="2">
    <source>
        <dbReference type="EMBL" id="PIP87605.1"/>
    </source>
</evidence>
<reference evidence="2 3" key="1">
    <citation type="submission" date="2017-09" db="EMBL/GenBank/DDBJ databases">
        <title>Depth-based differentiation of microbial function through sediment-hosted aquifers and enrichment of novel symbionts in the deep terrestrial subsurface.</title>
        <authorList>
            <person name="Probst A.J."/>
            <person name="Ladd B."/>
            <person name="Jarett J.K."/>
            <person name="Geller-Mcgrath D.E."/>
            <person name="Sieber C.M."/>
            <person name="Emerson J.B."/>
            <person name="Anantharaman K."/>
            <person name="Thomas B.C."/>
            <person name="Malmstrom R."/>
            <person name="Stieglmeier M."/>
            <person name="Klingl A."/>
            <person name="Woyke T."/>
            <person name="Ryan C.M."/>
            <person name="Banfield J.F."/>
        </authorList>
    </citation>
    <scope>NUCLEOTIDE SEQUENCE [LARGE SCALE GENOMIC DNA]</scope>
    <source>
        <strain evidence="2">CG22_combo_CG10-13_8_21_14_all_01_47_9</strain>
    </source>
</reference>
<accession>A0A2H0DZJ0</accession>
<comment type="caution">
    <text evidence="2">The sequence shown here is derived from an EMBL/GenBank/DDBJ whole genome shotgun (WGS) entry which is preliminary data.</text>
</comment>
<dbReference type="InterPro" id="IPR036513">
    <property type="entry name" value="STAS_dom_sf"/>
</dbReference>
<dbReference type="SUPFAM" id="SSF52091">
    <property type="entry name" value="SpoIIaa-like"/>
    <property type="match status" value="1"/>
</dbReference>
<name>A0A2H0DZJ0_9BACT</name>
<organism evidence="2 3">
    <name type="scientific">Candidatus Beckwithbacteria bacterium CG22_combo_CG10-13_8_21_14_all_01_47_9</name>
    <dbReference type="NCBI Taxonomy" id="1974496"/>
    <lineage>
        <taxon>Bacteria</taxon>
        <taxon>Candidatus Beckwithiibacteriota</taxon>
    </lineage>
</organism>
<dbReference type="Pfam" id="PF01740">
    <property type="entry name" value="STAS"/>
    <property type="match status" value="1"/>
</dbReference>
<dbReference type="EMBL" id="PCTU01000126">
    <property type="protein sequence ID" value="PIP87605.1"/>
    <property type="molecule type" value="Genomic_DNA"/>
</dbReference>
<dbReference type="InterPro" id="IPR002645">
    <property type="entry name" value="STAS_dom"/>
</dbReference>
<feature type="domain" description="STAS" evidence="1">
    <location>
        <begin position="43"/>
        <end position="102"/>
    </location>
</feature>
<gene>
    <name evidence="2" type="ORF">COW80_04905</name>
</gene>
<dbReference type="Gene3D" id="3.30.750.24">
    <property type="entry name" value="STAS domain"/>
    <property type="match status" value="1"/>
</dbReference>
<evidence type="ECO:0000259" key="1">
    <source>
        <dbReference type="Pfam" id="PF01740"/>
    </source>
</evidence>